<dbReference type="InterPro" id="IPR001254">
    <property type="entry name" value="Trypsin_dom"/>
</dbReference>
<dbReference type="AlphaFoldDB" id="X1VG01"/>
<evidence type="ECO:0000259" key="2">
    <source>
        <dbReference type="PROSITE" id="PS50106"/>
    </source>
</evidence>
<feature type="non-terminal residue" evidence="3">
    <location>
        <position position="1"/>
    </location>
</feature>
<protein>
    <recommendedName>
        <fullName evidence="2">PDZ domain-containing protein</fullName>
    </recommendedName>
</protein>
<dbReference type="InterPro" id="IPR009003">
    <property type="entry name" value="Peptidase_S1_PA"/>
</dbReference>
<sequence>INPGNSGGPLVNMKGEVIGITSVKIATVEVEGIGYAISTETAMPIIEELIRTGYIIRPWLGVVLRSVDQFLVLQYELAVDKGAFITEVAPDSPADKAGIEPEDVIIGLDDQEIATAQDLIEALHSNQVGQRVKITFWRGNTQNTTYVTLGERPPP</sequence>
<dbReference type="PANTHER" id="PTHR22939">
    <property type="entry name" value="SERINE PROTEASE FAMILY S1C HTRA-RELATED"/>
    <property type="match status" value="1"/>
</dbReference>
<comment type="similarity">
    <text evidence="1">Belongs to the peptidase S1C family.</text>
</comment>
<dbReference type="InterPro" id="IPR001478">
    <property type="entry name" value="PDZ"/>
</dbReference>
<name>X1VG01_9ZZZZ</name>
<dbReference type="Gene3D" id="2.30.42.10">
    <property type="match status" value="1"/>
</dbReference>
<dbReference type="GO" id="GO:0006508">
    <property type="term" value="P:proteolysis"/>
    <property type="evidence" value="ECO:0007669"/>
    <property type="project" value="InterPro"/>
</dbReference>
<gene>
    <name evidence="3" type="ORF">S12H4_53121</name>
</gene>
<dbReference type="PROSITE" id="PS50106">
    <property type="entry name" value="PDZ"/>
    <property type="match status" value="1"/>
</dbReference>
<dbReference type="SUPFAM" id="SSF50494">
    <property type="entry name" value="Trypsin-like serine proteases"/>
    <property type="match status" value="1"/>
</dbReference>
<dbReference type="InterPro" id="IPR043504">
    <property type="entry name" value="Peptidase_S1_PA_chymotrypsin"/>
</dbReference>
<comment type="caution">
    <text evidence="3">The sequence shown here is derived from an EMBL/GenBank/DDBJ whole genome shotgun (WGS) entry which is preliminary data.</text>
</comment>
<dbReference type="Gene3D" id="2.40.10.10">
    <property type="entry name" value="Trypsin-like serine proteases"/>
    <property type="match status" value="1"/>
</dbReference>
<evidence type="ECO:0000313" key="3">
    <source>
        <dbReference type="EMBL" id="GAJ13446.1"/>
    </source>
</evidence>
<dbReference type="CDD" id="cd06779">
    <property type="entry name" value="cpPDZ_Deg_HtrA-like"/>
    <property type="match status" value="1"/>
</dbReference>
<dbReference type="SMART" id="SM00228">
    <property type="entry name" value="PDZ"/>
    <property type="match status" value="1"/>
</dbReference>
<reference evidence="3" key="1">
    <citation type="journal article" date="2014" name="Front. Microbiol.">
        <title>High frequency of phylogenetically diverse reductive dehalogenase-homologous genes in deep subseafloor sedimentary metagenomes.</title>
        <authorList>
            <person name="Kawai M."/>
            <person name="Futagami T."/>
            <person name="Toyoda A."/>
            <person name="Takaki Y."/>
            <person name="Nishi S."/>
            <person name="Hori S."/>
            <person name="Arai W."/>
            <person name="Tsubouchi T."/>
            <person name="Morono Y."/>
            <person name="Uchiyama I."/>
            <person name="Ito T."/>
            <person name="Fujiyama A."/>
            <person name="Inagaki F."/>
            <person name="Takami H."/>
        </authorList>
    </citation>
    <scope>NUCLEOTIDE SEQUENCE</scope>
    <source>
        <strain evidence="3">Expedition CK06-06</strain>
    </source>
</reference>
<dbReference type="InterPro" id="IPR036034">
    <property type="entry name" value="PDZ_sf"/>
</dbReference>
<dbReference type="PANTHER" id="PTHR22939:SF129">
    <property type="entry name" value="SERINE PROTEASE HTRA2, MITOCHONDRIAL"/>
    <property type="match status" value="1"/>
</dbReference>
<proteinExistence type="inferred from homology"/>
<accession>X1VG01</accession>
<feature type="domain" description="PDZ" evidence="2">
    <location>
        <begin position="60"/>
        <end position="123"/>
    </location>
</feature>
<dbReference type="EMBL" id="BARW01033781">
    <property type="protein sequence ID" value="GAJ13446.1"/>
    <property type="molecule type" value="Genomic_DNA"/>
</dbReference>
<dbReference type="Pfam" id="PF13180">
    <property type="entry name" value="PDZ_2"/>
    <property type="match status" value="1"/>
</dbReference>
<organism evidence="3">
    <name type="scientific">marine sediment metagenome</name>
    <dbReference type="NCBI Taxonomy" id="412755"/>
    <lineage>
        <taxon>unclassified sequences</taxon>
        <taxon>metagenomes</taxon>
        <taxon>ecological metagenomes</taxon>
    </lineage>
</organism>
<dbReference type="SUPFAM" id="SSF50156">
    <property type="entry name" value="PDZ domain-like"/>
    <property type="match status" value="1"/>
</dbReference>
<dbReference type="Pfam" id="PF00089">
    <property type="entry name" value="Trypsin"/>
    <property type="match status" value="1"/>
</dbReference>
<dbReference type="GO" id="GO:0004252">
    <property type="term" value="F:serine-type endopeptidase activity"/>
    <property type="evidence" value="ECO:0007669"/>
    <property type="project" value="InterPro"/>
</dbReference>
<evidence type="ECO:0000256" key="1">
    <source>
        <dbReference type="ARBA" id="ARBA00010541"/>
    </source>
</evidence>